<evidence type="ECO:0000256" key="1">
    <source>
        <dbReference type="SAM" id="MobiDB-lite"/>
    </source>
</evidence>
<sequence>MQHTTHYVSFEPAPLLSQAASRPFADGVMDALRPLLENPRPTVADSLAAALRLGALGIRPGIGQTQQLWQTLATIAAHDLGAARAVEPYLDALSILAEAAEHDAGGNSTAVAAPTDDRTWGVFAAEAPGGEPPLGARLVTTDRHGSGAVLSGTKPWCSLADRLSAALVTATLPSGERQLFAVDLTYSGVRVEPGAWFARGLAEIPSGPVHFDAVPATPVGEPRWYFERPGFSWGGIGVAACWYGGAVGVARAVFAAAAHPTTPTPTATPAPAADPNGAPATTPTAAAPVPGAPPNPFLLMHLGAIDALLSDSRRALREAAALVDAGAATSDDGRLLALRVRATVARASEAVLAHAAHALGPAPLAQNEAHAKRVADFELYLRQHHAEKDDAELGAQLAARREQPW</sequence>
<dbReference type="SUPFAM" id="SSF56645">
    <property type="entry name" value="Acyl-CoA dehydrogenase NM domain-like"/>
    <property type="match status" value="1"/>
</dbReference>
<proteinExistence type="predicted"/>
<dbReference type="AlphaFoldDB" id="A0A917BAR4"/>
<gene>
    <name evidence="2" type="ORF">GCM10011399_27840</name>
</gene>
<keyword evidence="3" id="KW-1185">Reference proteome</keyword>
<organism evidence="2 3">
    <name type="scientific">Subtercola lobariae</name>
    <dbReference type="NCBI Taxonomy" id="1588641"/>
    <lineage>
        <taxon>Bacteria</taxon>
        <taxon>Bacillati</taxon>
        <taxon>Actinomycetota</taxon>
        <taxon>Actinomycetes</taxon>
        <taxon>Micrococcales</taxon>
        <taxon>Microbacteriaceae</taxon>
        <taxon>Subtercola</taxon>
    </lineage>
</organism>
<comment type="caution">
    <text evidence="2">The sequence shown here is derived from an EMBL/GenBank/DDBJ whole genome shotgun (WGS) entry which is preliminary data.</text>
</comment>
<feature type="compositionally biased region" description="Low complexity" evidence="1">
    <location>
        <begin position="269"/>
        <end position="289"/>
    </location>
</feature>
<feature type="region of interest" description="Disordered" evidence="1">
    <location>
        <begin position="261"/>
        <end position="290"/>
    </location>
</feature>
<evidence type="ECO:0000313" key="3">
    <source>
        <dbReference type="Proteomes" id="UP000598775"/>
    </source>
</evidence>
<dbReference type="Gene3D" id="2.40.110.10">
    <property type="entry name" value="Butyryl-CoA Dehydrogenase, subunit A, domain 2"/>
    <property type="match status" value="1"/>
</dbReference>
<accession>A0A917BAR4</accession>
<dbReference type="RefSeq" id="WP_188679219.1">
    <property type="nucleotide sequence ID" value="NZ_BMGP01000005.1"/>
</dbReference>
<name>A0A917BAR4_9MICO</name>
<evidence type="ECO:0000313" key="2">
    <source>
        <dbReference type="EMBL" id="GGF33152.1"/>
    </source>
</evidence>
<dbReference type="InterPro" id="IPR046373">
    <property type="entry name" value="Acyl-CoA_Oxase/DH_mid-dom_sf"/>
</dbReference>
<dbReference type="EMBL" id="BMGP01000005">
    <property type="protein sequence ID" value="GGF33152.1"/>
    <property type="molecule type" value="Genomic_DNA"/>
</dbReference>
<dbReference type="InterPro" id="IPR009100">
    <property type="entry name" value="AcylCoA_DH/oxidase_NM_dom_sf"/>
</dbReference>
<dbReference type="Proteomes" id="UP000598775">
    <property type="component" value="Unassembled WGS sequence"/>
</dbReference>
<protein>
    <submittedName>
        <fullName evidence="2">Acyl-CoA dehydrogenase</fullName>
    </submittedName>
</protein>
<reference evidence="2 3" key="1">
    <citation type="journal article" date="2014" name="Int. J. Syst. Evol. Microbiol.">
        <title>Complete genome sequence of Corynebacterium casei LMG S-19264T (=DSM 44701T), isolated from a smear-ripened cheese.</title>
        <authorList>
            <consortium name="US DOE Joint Genome Institute (JGI-PGF)"/>
            <person name="Walter F."/>
            <person name="Albersmeier A."/>
            <person name="Kalinowski J."/>
            <person name="Ruckert C."/>
        </authorList>
    </citation>
    <scope>NUCLEOTIDE SEQUENCE [LARGE SCALE GENOMIC DNA]</scope>
    <source>
        <strain evidence="2 3">CGMCC 1.12976</strain>
    </source>
</reference>
<dbReference type="GO" id="GO:0016627">
    <property type="term" value="F:oxidoreductase activity, acting on the CH-CH group of donors"/>
    <property type="evidence" value="ECO:0007669"/>
    <property type="project" value="InterPro"/>
</dbReference>